<dbReference type="InterPro" id="IPR007696">
    <property type="entry name" value="DNA_mismatch_repair_MutS_core"/>
</dbReference>
<dbReference type="PANTHER" id="PTHR11361">
    <property type="entry name" value="DNA MISMATCH REPAIR PROTEIN MUTS FAMILY MEMBER"/>
    <property type="match status" value="1"/>
</dbReference>
<evidence type="ECO:0000256" key="7">
    <source>
        <dbReference type="SAM" id="MobiDB-lite"/>
    </source>
</evidence>
<dbReference type="SUPFAM" id="SSF55271">
    <property type="entry name" value="DNA repair protein MutS, domain I"/>
    <property type="match status" value="1"/>
</dbReference>
<dbReference type="PROSITE" id="PS00486">
    <property type="entry name" value="DNA_MISMATCH_REPAIR_2"/>
    <property type="match status" value="1"/>
</dbReference>
<dbReference type="Gene3D" id="1.10.1420.10">
    <property type="match status" value="3"/>
</dbReference>
<protein>
    <submittedName>
        <fullName evidence="9">Muts domain V-domain-containing protein</fullName>
    </submittedName>
</protein>
<dbReference type="InterPro" id="IPR016151">
    <property type="entry name" value="DNA_mismatch_repair_MutS_N"/>
</dbReference>
<comment type="similarity">
    <text evidence="1">Belongs to the DNA mismatch repair MutS family.</text>
</comment>
<dbReference type="SMART" id="SM00533">
    <property type="entry name" value="MUTSd"/>
    <property type="match status" value="1"/>
</dbReference>
<dbReference type="PIRSF" id="PIRSF037677">
    <property type="entry name" value="DNA_mis_repair_Msh6"/>
    <property type="match status" value="1"/>
</dbReference>
<dbReference type="GO" id="GO:0043504">
    <property type="term" value="P:mitochondrial DNA repair"/>
    <property type="evidence" value="ECO:0007669"/>
    <property type="project" value="TreeGrafter"/>
</dbReference>
<reference evidence="9" key="1">
    <citation type="submission" date="2023-06" db="EMBL/GenBank/DDBJ databases">
        <title>Genome-scale phylogeny and comparative genomics of the fungal order Sordariales.</title>
        <authorList>
            <consortium name="Lawrence Berkeley National Laboratory"/>
            <person name="Hensen N."/>
            <person name="Bonometti L."/>
            <person name="Westerberg I."/>
            <person name="Brannstrom I.O."/>
            <person name="Guillou S."/>
            <person name="Cros-Aarteil S."/>
            <person name="Calhoun S."/>
            <person name="Haridas S."/>
            <person name="Kuo A."/>
            <person name="Mondo S."/>
            <person name="Pangilinan J."/>
            <person name="Riley R."/>
            <person name="LaButti K."/>
            <person name="Andreopoulos B."/>
            <person name="Lipzen A."/>
            <person name="Chen C."/>
            <person name="Yanf M."/>
            <person name="Daum C."/>
            <person name="Ng V."/>
            <person name="Clum A."/>
            <person name="Steindorff A."/>
            <person name="Ohm R."/>
            <person name="Martin F."/>
            <person name="Silar P."/>
            <person name="Natvig D."/>
            <person name="Lalanne C."/>
            <person name="Gautier V."/>
            <person name="Ament-velasquez S.L."/>
            <person name="Kruys A."/>
            <person name="Hutchinson M.I."/>
            <person name="Powell A.J."/>
            <person name="Barry K."/>
            <person name="Miller A.N."/>
            <person name="Grigoriev I.V."/>
            <person name="Debuchy R."/>
            <person name="Gladieux P."/>
            <person name="Thoren M.H."/>
            <person name="Johannesson H."/>
        </authorList>
    </citation>
    <scope>NUCLEOTIDE SEQUENCE</scope>
    <source>
        <strain evidence="9">SMH3187-1</strain>
    </source>
</reference>
<dbReference type="Pfam" id="PF05188">
    <property type="entry name" value="MutS_II"/>
    <property type="match status" value="1"/>
</dbReference>
<feature type="region of interest" description="Disordered" evidence="7">
    <location>
        <begin position="590"/>
        <end position="616"/>
    </location>
</feature>
<evidence type="ECO:0000313" key="10">
    <source>
        <dbReference type="Proteomes" id="UP001172155"/>
    </source>
</evidence>
<keyword evidence="2" id="KW-0547">Nucleotide-binding</keyword>
<keyword evidence="4" id="KW-0067">ATP-binding</keyword>
<keyword evidence="6" id="KW-0234">DNA repair</keyword>
<dbReference type="PANTHER" id="PTHR11361:SF34">
    <property type="entry name" value="DNA MISMATCH REPAIR PROTEIN MSH1, MITOCHONDRIAL"/>
    <property type="match status" value="1"/>
</dbReference>
<dbReference type="InterPro" id="IPR036678">
    <property type="entry name" value="MutS_con_dom_sf"/>
</dbReference>
<evidence type="ECO:0000313" key="9">
    <source>
        <dbReference type="EMBL" id="KAK0754210.1"/>
    </source>
</evidence>
<dbReference type="AlphaFoldDB" id="A0AA40FAQ6"/>
<dbReference type="InterPro" id="IPR007860">
    <property type="entry name" value="DNA_mmatch_repair_MutS_con_dom"/>
</dbReference>
<evidence type="ECO:0000256" key="1">
    <source>
        <dbReference type="ARBA" id="ARBA00006271"/>
    </source>
</evidence>
<accession>A0AA40FAQ6</accession>
<evidence type="ECO:0000256" key="4">
    <source>
        <dbReference type="ARBA" id="ARBA00022840"/>
    </source>
</evidence>
<dbReference type="GO" id="GO:0006298">
    <property type="term" value="P:mismatch repair"/>
    <property type="evidence" value="ECO:0007669"/>
    <property type="project" value="InterPro"/>
</dbReference>
<dbReference type="InterPro" id="IPR036187">
    <property type="entry name" value="DNA_mismatch_repair_MutS_sf"/>
</dbReference>
<organism evidence="9 10">
    <name type="scientific">Schizothecium vesticola</name>
    <dbReference type="NCBI Taxonomy" id="314040"/>
    <lineage>
        <taxon>Eukaryota</taxon>
        <taxon>Fungi</taxon>
        <taxon>Dikarya</taxon>
        <taxon>Ascomycota</taxon>
        <taxon>Pezizomycotina</taxon>
        <taxon>Sordariomycetes</taxon>
        <taxon>Sordariomycetidae</taxon>
        <taxon>Sordariales</taxon>
        <taxon>Schizotheciaceae</taxon>
        <taxon>Schizothecium</taxon>
    </lineage>
</organism>
<dbReference type="Gene3D" id="3.30.420.110">
    <property type="entry name" value="MutS, connector domain"/>
    <property type="match status" value="1"/>
</dbReference>
<evidence type="ECO:0000256" key="5">
    <source>
        <dbReference type="ARBA" id="ARBA00023125"/>
    </source>
</evidence>
<dbReference type="Pfam" id="PF00488">
    <property type="entry name" value="MutS_V"/>
    <property type="match status" value="1"/>
</dbReference>
<evidence type="ECO:0000259" key="8">
    <source>
        <dbReference type="PROSITE" id="PS00486"/>
    </source>
</evidence>
<dbReference type="Pfam" id="PF01624">
    <property type="entry name" value="MutS_I"/>
    <property type="match status" value="1"/>
</dbReference>
<dbReference type="Gene3D" id="3.40.1170.10">
    <property type="entry name" value="DNA repair protein MutS, domain I"/>
    <property type="match status" value="1"/>
</dbReference>
<dbReference type="SUPFAM" id="SSF48334">
    <property type="entry name" value="DNA repair protein MutS, domain III"/>
    <property type="match status" value="1"/>
</dbReference>
<keyword evidence="3" id="KW-0227">DNA damage</keyword>
<dbReference type="EMBL" id="JAUKUD010000001">
    <property type="protein sequence ID" value="KAK0754210.1"/>
    <property type="molecule type" value="Genomic_DNA"/>
</dbReference>
<dbReference type="GO" id="GO:0005739">
    <property type="term" value="C:mitochondrion"/>
    <property type="evidence" value="ECO:0007669"/>
    <property type="project" value="TreeGrafter"/>
</dbReference>
<keyword evidence="5" id="KW-0238">DNA-binding</keyword>
<dbReference type="SMART" id="SM00534">
    <property type="entry name" value="MUTSac"/>
    <property type="match status" value="1"/>
</dbReference>
<dbReference type="GO" id="GO:0005634">
    <property type="term" value="C:nucleus"/>
    <property type="evidence" value="ECO:0007669"/>
    <property type="project" value="TreeGrafter"/>
</dbReference>
<dbReference type="SUPFAM" id="SSF52540">
    <property type="entry name" value="P-loop containing nucleoside triphosphate hydrolases"/>
    <property type="match status" value="1"/>
</dbReference>
<gene>
    <name evidence="9" type="ORF">B0T18DRAFT_424633</name>
</gene>
<dbReference type="Gene3D" id="3.40.50.300">
    <property type="entry name" value="P-loop containing nucleotide triphosphate hydrolases"/>
    <property type="match status" value="1"/>
</dbReference>
<dbReference type="Proteomes" id="UP001172155">
    <property type="component" value="Unassembled WGS sequence"/>
</dbReference>
<dbReference type="GO" id="GO:0140664">
    <property type="term" value="F:ATP-dependent DNA damage sensor activity"/>
    <property type="evidence" value="ECO:0007669"/>
    <property type="project" value="InterPro"/>
</dbReference>
<evidence type="ECO:0000256" key="3">
    <source>
        <dbReference type="ARBA" id="ARBA00022763"/>
    </source>
</evidence>
<dbReference type="GO" id="GO:0005524">
    <property type="term" value="F:ATP binding"/>
    <property type="evidence" value="ECO:0007669"/>
    <property type="project" value="UniProtKB-KW"/>
</dbReference>
<dbReference type="FunFam" id="3.40.1170.10:FF:000010">
    <property type="entry name" value="DNA mismatch repair protein Msh1"/>
    <property type="match status" value="1"/>
</dbReference>
<dbReference type="GO" id="GO:0030983">
    <property type="term" value="F:mismatched DNA binding"/>
    <property type="evidence" value="ECO:0007669"/>
    <property type="project" value="InterPro"/>
</dbReference>
<feature type="domain" description="DNA mismatch repair proteins mutS family" evidence="8">
    <location>
        <begin position="894"/>
        <end position="910"/>
    </location>
</feature>
<dbReference type="InterPro" id="IPR027417">
    <property type="entry name" value="P-loop_NTPase"/>
</dbReference>
<evidence type="ECO:0000256" key="2">
    <source>
        <dbReference type="ARBA" id="ARBA00022741"/>
    </source>
</evidence>
<evidence type="ECO:0000256" key="6">
    <source>
        <dbReference type="ARBA" id="ARBA00023204"/>
    </source>
</evidence>
<dbReference type="FunFam" id="1.10.1420.10:FF:000042">
    <property type="entry name" value="DNA mismatch repair protein Msh1"/>
    <property type="match status" value="1"/>
</dbReference>
<dbReference type="SUPFAM" id="SSF53150">
    <property type="entry name" value="DNA repair protein MutS, domain II"/>
    <property type="match status" value="1"/>
</dbReference>
<keyword evidence="10" id="KW-1185">Reference proteome</keyword>
<comment type="caution">
    <text evidence="9">The sequence shown here is derived from an EMBL/GenBank/DDBJ whole genome shotgun (WGS) entry which is preliminary data.</text>
</comment>
<dbReference type="InterPro" id="IPR045076">
    <property type="entry name" value="MutS"/>
</dbReference>
<dbReference type="Pfam" id="PF05192">
    <property type="entry name" value="MutS_III"/>
    <property type="match status" value="1"/>
</dbReference>
<sequence length="1025" mass="112689">MTFLQHQQSWALLPAYLMKSTVFTVPVLATVARSAANDFSTAAWSRRRPLLALGAQAQTPFPVQIRGKKMRTTVKLQDLPQGPLGAPLEPLDDGDHEPAYPTVVMQARRNMQKFDGCVVLTRVGGFYELYFEHADEYGPLLNLKVAQKKTNGGPVSMAGFPFFQLDRFLKILVQDLHRHVAISEEFPNDASGKVKSGGLMHDRRVARIVTPGTLIDEKFMDPYANNYVMAIHLPPRREQETEHDAVGSAPDAVPVPDAEAVRRPTADTSSEIGLAWLDVSTGHFFTQPTSLSSLGSVLSRVSPREVVLDKQFESQQDRATLSLLEEEGYIVTYSPQGELETLSDWEPMLESEVPPEAADQFTENEVRAGSILLNYVKDRLRGLSMKLQPPLRYDGLEVMKIDRNTMRSLEIKKTVKDGIFKGSLLHAIRRTVTSGGARLLHQWLSAPSTSLEVIHARQDLVSCFLRDQDLCEGITTLLRRSHDSYRLVQKFALNRGDPDDLLGLASTIRATEDIVGHLRDCLDSQDPSSRDSLAALLGRISLDEPLKLAKRIRKSIDEEGLDQRHQLEDSETGEMIALAQEVVKAEGTEADSALLPKGATAKSTKRPPKTPSLRDHYGHDTEAWIMKPDASAALSRLHADVAALRVDKDLLTDTLRTRLEASSLTLRWSPSLGHICHVKGKDARRDPATHTLSSSRTTRSFHDPSWTALGERLDSTRHRIRTEEQKVFAALRALVLRSLVKLRRNASVLDALDIATSFARLAREHTLVRPVLHDTPGSLSTIIKGGRHPTVEPNLPGRPFQRNDCLVGAPGHGRAWLITGPNMAGKSTFLRQNALIAILAQVGCYVPADHASLAVIDAVHTRVGSADDLSRHQSTFLVEMLETAAILRGATPRSLVVMDEVGRGTTPGDGEAVAFAALWHLVHVNRCRVLFATHFHGIADLVAAHGMRVEDGGEVDMYCTDVEEDGEGGFVYVHKLRRGVNRNSHALKVARLAGLPGQAIEIARRVLEGRTEGAPGDGDGAAGEA</sequence>
<dbReference type="InterPro" id="IPR000432">
    <property type="entry name" value="DNA_mismatch_repair_MutS_C"/>
</dbReference>
<dbReference type="InterPro" id="IPR017261">
    <property type="entry name" value="DNA_mismatch_repair_MutS/MSH"/>
</dbReference>
<proteinExistence type="inferred from homology"/>
<name>A0AA40FAQ6_9PEZI</name>
<dbReference type="InterPro" id="IPR007695">
    <property type="entry name" value="DNA_mismatch_repair_MutS-lik_N"/>
</dbReference>